<dbReference type="EMBL" id="KK114634">
    <property type="protein sequence ID" value="KFM62933.1"/>
    <property type="molecule type" value="Genomic_DNA"/>
</dbReference>
<proteinExistence type="predicted"/>
<reference evidence="1 2" key="1">
    <citation type="submission" date="2013-11" db="EMBL/GenBank/DDBJ databases">
        <title>Genome sequencing of Stegodyphus mimosarum.</title>
        <authorList>
            <person name="Bechsgaard J."/>
        </authorList>
    </citation>
    <scope>NUCLEOTIDE SEQUENCE [LARGE SCALE GENOMIC DNA]</scope>
</reference>
<evidence type="ECO:0000313" key="2">
    <source>
        <dbReference type="Proteomes" id="UP000054359"/>
    </source>
</evidence>
<protein>
    <submittedName>
        <fullName evidence="1">Uncharacterized protein</fullName>
    </submittedName>
</protein>
<name>A0A087TCU4_STEMI</name>
<organism evidence="1 2">
    <name type="scientific">Stegodyphus mimosarum</name>
    <name type="common">African social velvet spider</name>
    <dbReference type="NCBI Taxonomy" id="407821"/>
    <lineage>
        <taxon>Eukaryota</taxon>
        <taxon>Metazoa</taxon>
        <taxon>Ecdysozoa</taxon>
        <taxon>Arthropoda</taxon>
        <taxon>Chelicerata</taxon>
        <taxon>Arachnida</taxon>
        <taxon>Araneae</taxon>
        <taxon>Araneomorphae</taxon>
        <taxon>Entelegynae</taxon>
        <taxon>Eresoidea</taxon>
        <taxon>Eresidae</taxon>
        <taxon>Stegodyphus</taxon>
    </lineage>
</organism>
<dbReference type="Proteomes" id="UP000054359">
    <property type="component" value="Unassembled WGS sequence"/>
</dbReference>
<sequence>MTKYLRDYFALPNLKILLLGCWWTSTKKEKKALSVPLYDNVHEFSLQRYMCQTYTLNERNIFLSSIIFLSSSFVELSKM</sequence>
<accession>A0A087TCU4</accession>
<dbReference type="AlphaFoldDB" id="A0A087TCU4"/>
<keyword evidence="2" id="KW-1185">Reference proteome</keyword>
<evidence type="ECO:0000313" key="1">
    <source>
        <dbReference type="EMBL" id="KFM62933.1"/>
    </source>
</evidence>
<gene>
    <name evidence="1" type="ORF">X975_07059</name>
</gene>
<feature type="non-terminal residue" evidence="1">
    <location>
        <position position="79"/>
    </location>
</feature>